<keyword evidence="1" id="KW-1133">Transmembrane helix</keyword>
<dbReference type="KEGG" id="oni:Osc7112_3757"/>
<keyword evidence="1" id="KW-0472">Membrane</keyword>
<dbReference type="HOGENOM" id="CLU_876735_0_0_3"/>
<dbReference type="AlphaFoldDB" id="K9VJ46"/>
<evidence type="ECO:0000313" key="2">
    <source>
        <dbReference type="EMBL" id="AFZ08103.1"/>
    </source>
</evidence>
<dbReference type="Proteomes" id="UP000010478">
    <property type="component" value="Chromosome"/>
</dbReference>
<evidence type="ECO:0000313" key="3">
    <source>
        <dbReference type="Proteomes" id="UP000010478"/>
    </source>
</evidence>
<feature type="transmembrane region" description="Helical" evidence="1">
    <location>
        <begin position="29"/>
        <end position="46"/>
    </location>
</feature>
<keyword evidence="3" id="KW-1185">Reference proteome</keyword>
<organism evidence="2 3">
    <name type="scientific">Phormidium nigroviride PCC 7112</name>
    <dbReference type="NCBI Taxonomy" id="179408"/>
    <lineage>
        <taxon>Bacteria</taxon>
        <taxon>Bacillati</taxon>
        <taxon>Cyanobacteriota</taxon>
        <taxon>Cyanophyceae</taxon>
        <taxon>Oscillatoriophycideae</taxon>
        <taxon>Oscillatoriales</taxon>
        <taxon>Oscillatoriaceae</taxon>
        <taxon>Phormidium</taxon>
    </lineage>
</organism>
<evidence type="ECO:0000256" key="1">
    <source>
        <dbReference type="SAM" id="Phobius"/>
    </source>
</evidence>
<name>K9VJ46_9CYAN</name>
<sequence length="317" mass="36489">MNRNSNRKINQDERLSINSDLSSSLRKKYSITIIILIILSVLSISLKSDKVNSNIWSLSVELKVTSVTLVLVFIFWLPILFPWIISQLPQVQGSLNWLREQGIEEIETNLLRIKLKYGVQEASEKYEEKISDIGAINLTSQETQQQLEGRYREAIALVDPASDIDSTEALKRIDQLAGYYDRVRDEMPYGHNRTKLMHEISSTMWTLIPKVINFPVRERLNSQKGGERLSAYKHVEWNTSTDYINLLVSRAVGIMEMPYTQYAALLALRRVVTNNQFAPIKSAEIIDILNWSANLDYMQPERRKLMIEIASLLKTKA</sequence>
<protein>
    <submittedName>
        <fullName evidence="2">Uncharacterized protein</fullName>
    </submittedName>
</protein>
<reference evidence="2 3" key="1">
    <citation type="submission" date="2012-05" db="EMBL/GenBank/DDBJ databases">
        <title>Finished chromosome of genome of Oscillatoria sp. PCC 7112.</title>
        <authorList>
            <consortium name="US DOE Joint Genome Institute"/>
            <person name="Gugger M."/>
            <person name="Coursin T."/>
            <person name="Rippka R."/>
            <person name="Tandeau De Marsac N."/>
            <person name="Huntemann M."/>
            <person name="Wei C.-L."/>
            <person name="Han J."/>
            <person name="Detter J.C."/>
            <person name="Han C."/>
            <person name="Tapia R."/>
            <person name="Davenport K."/>
            <person name="Daligault H."/>
            <person name="Erkkila T."/>
            <person name="Gu W."/>
            <person name="Munk A.C.C."/>
            <person name="Teshima H."/>
            <person name="Xu Y."/>
            <person name="Chain P."/>
            <person name="Chen A."/>
            <person name="Krypides N."/>
            <person name="Mavromatis K."/>
            <person name="Markowitz V."/>
            <person name="Szeto E."/>
            <person name="Ivanova N."/>
            <person name="Mikhailova N."/>
            <person name="Ovchinnikova G."/>
            <person name="Pagani I."/>
            <person name="Pati A."/>
            <person name="Goodwin L."/>
            <person name="Peters L."/>
            <person name="Pitluck S."/>
            <person name="Woyke T."/>
            <person name="Kerfeld C."/>
        </authorList>
    </citation>
    <scope>NUCLEOTIDE SEQUENCE [LARGE SCALE GENOMIC DNA]</scope>
    <source>
        <strain evidence="2 3">PCC 7112</strain>
    </source>
</reference>
<dbReference type="EMBL" id="CP003614">
    <property type="protein sequence ID" value="AFZ08103.1"/>
    <property type="molecule type" value="Genomic_DNA"/>
</dbReference>
<proteinExistence type="predicted"/>
<feature type="transmembrane region" description="Helical" evidence="1">
    <location>
        <begin position="66"/>
        <end position="85"/>
    </location>
</feature>
<dbReference type="RefSeq" id="WP_015177358.1">
    <property type="nucleotide sequence ID" value="NC_019729.1"/>
</dbReference>
<accession>K9VJ46</accession>
<keyword evidence="1" id="KW-0812">Transmembrane</keyword>
<gene>
    <name evidence="2" type="ORF">Osc7112_3757</name>
</gene>